<sequence length="191" mass="22041">MDAILSQRHWRAYTLEMVGRIKGYPQSKRCLKKKNPIMYRVSEFLYRGVHETENLNMKPLMTIEISIKELGKSGCPEGIRAFRQAGIVLYWTAIPDLDAYALNLYAPPDQVFWDFDIYTSLLMAEHAFCRSYDDERIKYVNSVLTRLSRQAGHKKKSGFARGVFGGWGGSYAFFPNNAPWVFIWPLTAINL</sequence>
<evidence type="ECO:0000313" key="2">
    <source>
        <dbReference type="Proteomes" id="UP000197019"/>
    </source>
</evidence>
<dbReference type="Proteomes" id="UP000197019">
    <property type="component" value="Chromosome"/>
</dbReference>
<dbReference type="AlphaFoldDB" id="A0A1Z4C4F7"/>
<dbReference type="EMBL" id="CP022129">
    <property type="protein sequence ID" value="ASF48413.1"/>
    <property type="molecule type" value="Genomic_DNA"/>
</dbReference>
<name>A0A1Z4C4F7_9GAMM</name>
<evidence type="ECO:0000313" key="1">
    <source>
        <dbReference type="EMBL" id="ASF48413.1"/>
    </source>
</evidence>
<accession>A0A1Z4C4F7</accession>
<gene>
    <name evidence="1" type="ORF">CEK71_21410</name>
</gene>
<keyword evidence="2" id="KW-1185">Reference proteome</keyword>
<dbReference type="KEGG" id="mpsy:CEK71_21410"/>
<protein>
    <submittedName>
        <fullName evidence="1">Uncharacterized protein</fullName>
    </submittedName>
</protein>
<proteinExistence type="predicted"/>
<organism evidence="1 2">
    <name type="scientific">Methylovulum psychrotolerans</name>
    <dbReference type="NCBI Taxonomy" id="1704499"/>
    <lineage>
        <taxon>Bacteria</taxon>
        <taxon>Pseudomonadati</taxon>
        <taxon>Pseudomonadota</taxon>
        <taxon>Gammaproteobacteria</taxon>
        <taxon>Methylococcales</taxon>
        <taxon>Methylococcaceae</taxon>
        <taxon>Methylovulum</taxon>
    </lineage>
</organism>
<reference evidence="1 2" key="1">
    <citation type="submission" date="2017-06" db="EMBL/GenBank/DDBJ databases">
        <title>Genome Sequencing of the methanotroph Methylovulum psychrotolerants str. HV10-M2 isolated from a high-altitude environment.</title>
        <authorList>
            <person name="Mateos-Rivera A."/>
        </authorList>
    </citation>
    <scope>NUCLEOTIDE SEQUENCE [LARGE SCALE GENOMIC DNA]</scope>
    <source>
        <strain evidence="1 2">HV10_M2</strain>
    </source>
</reference>